<sequence length="72" mass="8420">MEKIKVHSFPACKSWRDLSECILKGGVFECLWRPLRRVWRLLCCRGHDGTEIKLSVEETSPFFSGHSSVRPW</sequence>
<keyword evidence="2" id="KW-1185">Reference proteome</keyword>
<proteinExistence type="predicted"/>
<protein>
    <submittedName>
        <fullName evidence="1">Uncharacterized protein</fullName>
    </submittedName>
</protein>
<accession>A0AA88Q802</accession>
<gene>
    <name evidence="1" type="ORF">Q8A67_000365</name>
</gene>
<evidence type="ECO:0000313" key="2">
    <source>
        <dbReference type="Proteomes" id="UP001187343"/>
    </source>
</evidence>
<name>A0AA88Q802_9TELE</name>
<evidence type="ECO:0000313" key="1">
    <source>
        <dbReference type="EMBL" id="KAK2915991.1"/>
    </source>
</evidence>
<dbReference type="AlphaFoldDB" id="A0AA88Q802"/>
<dbReference type="Proteomes" id="UP001187343">
    <property type="component" value="Unassembled WGS sequence"/>
</dbReference>
<comment type="caution">
    <text evidence="1">The sequence shown here is derived from an EMBL/GenBank/DDBJ whole genome shotgun (WGS) entry which is preliminary data.</text>
</comment>
<dbReference type="EMBL" id="JAUYZG010000001">
    <property type="protein sequence ID" value="KAK2915991.1"/>
    <property type="molecule type" value="Genomic_DNA"/>
</dbReference>
<organism evidence="1 2">
    <name type="scientific">Cirrhinus molitorella</name>
    <name type="common">mud carp</name>
    <dbReference type="NCBI Taxonomy" id="172907"/>
    <lineage>
        <taxon>Eukaryota</taxon>
        <taxon>Metazoa</taxon>
        <taxon>Chordata</taxon>
        <taxon>Craniata</taxon>
        <taxon>Vertebrata</taxon>
        <taxon>Euteleostomi</taxon>
        <taxon>Actinopterygii</taxon>
        <taxon>Neopterygii</taxon>
        <taxon>Teleostei</taxon>
        <taxon>Ostariophysi</taxon>
        <taxon>Cypriniformes</taxon>
        <taxon>Cyprinidae</taxon>
        <taxon>Labeoninae</taxon>
        <taxon>Labeonini</taxon>
        <taxon>Cirrhinus</taxon>
    </lineage>
</organism>
<reference evidence="1" key="1">
    <citation type="submission" date="2023-08" db="EMBL/GenBank/DDBJ databases">
        <title>Chromosome-level Genome Assembly of mud carp (Cirrhinus molitorella).</title>
        <authorList>
            <person name="Liu H."/>
        </authorList>
    </citation>
    <scope>NUCLEOTIDE SEQUENCE</scope>
    <source>
        <strain evidence="1">Prfri</strain>
        <tissue evidence="1">Muscle</tissue>
    </source>
</reference>